<proteinExistence type="predicted"/>
<evidence type="ECO:0000313" key="3">
    <source>
        <dbReference type="Proteomes" id="UP001487740"/>
    </source>
</evidence>
<sequence>MIAIGKTKIGGGRRKAAPEKLCPGNSSSGMKPFCAGRNLRRGEESEVNEKSEDPPLIGDLLRASTCSWPECSMRRE</sequence>
<name>A0AAW0TVV9_SCYPA</name>
<comment type="caution">
    <text evidence="2">The sequence shown here is derived from an EMBL/GenBank/DDBJ whole genome shotgun (WGS) entry which is preliminary data.</text>
</comment>
<accession>A0AAW0TVV9</accession>
<evidence type="ECO:0000313" key="2">
    <source>
        <dbReference type="EMBL" id="KAK8390347.1"/>
    </source>
</evidence>
<evidence type="ECO:0000256" key="1">
    <source>
        <dbReference type="SAM" id="MobiDB-lite"/>
    </source>
</evidence>
<dbReference type="Proteomes" id="UP001487740">
    <property type="component" value="Unassembled WGS sequence"/>
</dbReference>
<dbReference type="AlphaFoldDB" id="A0AAW0TVV9"/>
<feature type="compositionally biased region" description="Basic and acidic residues" evidence="1">
    <location>
        <begin position="40"/>
        <end position="53"/>
    </location>
</feature>
<gene>
    <name evidence="2" type="ORF">O3P69_010196</name>
</gene>
<feature type="region of interest" description="Disordered" evidence="1">
    <location>
        <begin position="1"/>
        <end position="56"/>
    </location>
</feature>
<protein>
    <submittedName>
        <fullName evidence="2">Uncharacterized protein</fullName>
    </submittedName>
</protein>
<organism evidence="2 3">
    <name type="scientific">Scylla paramamosain</name>
    <name type="common">Mud crab</name>
    <dbReference type="NCBI Taxonomy" id="85552"/>
    <lineage>
        <taxon>Eukaryota</taxon>
        <taxon>Metazoa</taxon>
        <taxon>Ecdysozoa</taxon>
        <taxon>Arthropoda</taxon>
        <taxon>Crustacea</taxon>
        <taxon>Multicrustacea</taxon>
        <taxon>Malacostraca</taxon>
        <taxon>Eumalacostraca</taxon>
        <taxon>Eucarida</taxon>
        <taxon>Decapoda</taxon>
        <taxon>Pleocyemata</taxon>
        <taxon>Brachyura</taxon>
        <taxon>Eubrachyura</taxon>
        <taxon>Portunoidea</taxon>
        <taxon>Portunidae</taxon>
        <taxon>Portuninae</taxon>
        <taxon>Scylla</taxon>
    </lineage>
</organism>
<keyword evidence="3" id="KW-1185">Reference proteome</keyword>
<reference evidence="2 3" key="1">
    <citation type="submission" date="2023-03" db="EMBL/GenBank/DDBJ databases">
        <title>High-quality genome of Scylla paramamosain provides insights in environmental adaptation.</title>
        <authorList>
            <person name="Zhang L."/>
        </authorList>
    </citation>
    <scope>NUCLEOTIDE SEQUENCE [LARGE SCALE GENOMIC DNA]</scope>
    <source>
        <strain evidence="2">LZ_2023a</strain>
        <tissue evidence="2">Muscle</tissue>
    </source>
</reference>
<dbReference type="EMBL" id="JARAKH010000025">
    <property type="protein sequence ID" value="KAK8390347.1"/>
    <property type="molecule type" value="Genomic_DNA"/>
</dbReference>